<dbReference type="AlphaFoldDB" id="A0AAV2RFM2"/>
<organism evidence="1 2">
    <name type="scientific">Meganyctiphanes norvegica</name>
    <name type="common">Northern krill</name>
    <name type="synonym">Thysanopoda norvegica</name>
    <dbReference type="NCBI Taxonomy" id="48144"/>
    <lineage>
        <taxon>Eukaryota</taxon>
        <taxon>Metazoa</taxon>
        <taxon>Ecdysozoa</taxon>
        <taxon>Arthropoda</taxon>
        <taxon>Crustacea</taxon>
        <taxon>Multicrustacea</taxon>
        <taxon>Malacostraca</taxon>
        <taxon>Eumalacostraca</taxon>
        <taxon>Eucarida</taxon>
        <taxon>Euphausiacea</taxon>
        <taxon>Euphausiidae</taxon>
        <taxon>Meganyctiphanes</taxon>
    </lineage>
</organism>
<keyword evidence="2" id="KW-1185">Reference proteome</keyword>
<dbReference type="EMBL" id="CAXKWB010019957">
    <property type="protein sequence ID" value="CAL4122346.1"/>
    <property type="molecule type" value="Genomic_DNA"/>
</dbReference>
<protein>
    <submittedName>
        <fullName evidence="1">Uncharacterized protein</fullName>
    </submittedName>
</protein>
<feature type="non-terminal residue" evidence="1">
    <location>
        <position position="1"/>
    </location>
</feature>
<evidence type="ECO:0000313" key="1">
    <source>
        <dbReference type="EMBL" id="CAL4122346.1"/>
    </source>
</evidence>
<sequence>QRLNWTPVALAATTAKSLKSFGHVAAGSNICVSAEVYMPEDTSDIAGYTEMFEAIVNSDTSGTILIGPQEHLHAALSHAAQANITALSFILMPSGPLQE</sequence>
<evidence type="ECO:0000313" key="2">
    <source>
        <dbReference type="Proteomes" id="UP001497623"/>
    </source>
</evidence>
<gene>
    <name evidence="1" type="ORF">MNOR_LOCUS23068</name>
</gene>
<accession>A0AAV2RFM2</accession>
<comment type="caution">
    <text evidence="1">The sequence shown here is derived from an EMBL/GenBank/DDBJ whole genome shotgun (WGS) entry which is preliminary data.</text>
</comment>
<dbReference type="Gene3D" id="3.40.50.2300">
    <property type="match status" value="1"/>
</dbReference>
<reference evidence="1 2" key="1">
    <citation type="submission" date="2024-05" db="EMBL/GenBank/DDBJ databases">
        <authorList>
            <person name="Wallberg A."/>
        </authorList>
    </citation>
    <scope>NUCLEOTIDE SEQUENCE [LARGE SCALE GENOMIC DNA]</scope>
</reference>
<dbReference type="Proteomes" id="UP001497623">
    <property type="component" value="Unassembled WGS sequence"/>
</dbReference>
<name>A0AAV2RFM2_MEGNR</name>
<proteinExistence type="predicted"/>
<feature type="non-terminal residue" evidence="1">
    <location>
        <position position="99"/>
    </location>
</feature>